<dbReference type="STRING" id="983967.A0A1E4T7J0"/>
<dbReference type="HAMAP" id="MF_01971">
    <property type="entry name" value="Kynurenine_monooxygenase"/>
    <property type="match status" value="1"/>
</dbReference>
<dbReference type="AlphaFoldDB" id="A0A1E4T7J0"/>
<keyword evidence="9 11" id="KW-0496">Mitochondrion</keyword>
<dbReference type="EMBL" id="KV453847">
    <property type="protein sequence ID" value="ODV87726.1"/>
    <property type="molecule type" value="Genomic_DNA"/>
</dbReference>
<evidence type="ECO:0000256" key="5">
    <source>
        <dbReference type="ARBA" id="ARBA00022827"/>
    </source>
</evidence>
<protein>
    <recommendedName>
        <fullName evidence="11">Kynurenine 3-monooxygenase</fullName>
        <ecNumber evidence="11">1.14.13.9</ecNumber>
    </recommendedName>
    <alternativeName>
        <fullName evidence="11">Biosynthesis of nicotinic acid protein 4</fullName>
    </alternativeName>
    <alternativeName>
        <fullName evidence="11">Kynurenine 3-hydroxylase</fullName>
    </alternativeName>
</protein>
<comment type="similarity">
    <text evidence="11">Belongs to the aromatic-ring hydroxylase family. KMO subfamily.</text>
</comment>
<dbReference type="InterPro" id="IPR027545">
    <property type="entry name" value="Kynurenine_monooxygenase"/>
</dbReference>
<keyword evidence="4 11" id="KW-1000">Mitochondrion outer membrane</keyword>
<evidence type="ECO:0000256" key="3">
    <source>
        <dbReference type="ARBA" id="ARBA00022642"/>
    </source>
</evidence>
<dbReference type="PANTHER" id="PTHR46028">
    <property type="entry name" value="KYNURENINE 3-MONOOXYGENASE"/>
    <property type="match status" value="1"/>
</dbReference>
<evidence type="ECO:0000259" key="12">
    <source>
        <dbReference type="Pfam" id="PF01494"/>
    </source>
</evidence>
<sequence length="453" mass="51494">MPETVAVIGAGLVGSLMALGLAHQGYKVTLFELRPDPRLQNKGKTNLRSINLAVSERGIDAMKYVDEDMAKRVLDGVIPMYGRMIHDLQGNQESQIYGLFGESINSIDRSKLNDNLLNEIDSFNSKNSGLEIETKFENKLVSLDLSGIGATVITSSNGDELKSHFDFVIGADGSFSQVRQFLQKNIRMNYSQEFIDMCYLELYIPPGENNTFSIDPNHLHIWPRKNFMLIALPNSDGSFTSTFFGPWKFTESLNTREKIQELFINSFPDAVELIGMEKIVECFMSYPKGSLMQVNCNQYHYEDKCIIIGDAAHSMVPFYGQGMNCGFEDVRILLELMDVYHNSRKRAFESYSSDRAEDLKAILKLALDNYNEMSTKVTSSLYLLRKKLDYILGKCVPQYWIPLYTMVSFRSDINYSKAIRTEKRQRMILKSVEFSLLSFGLIGAAHLASRKLR</sequence>
<evidence type="ECO:0000313" key="13">
    <source>
        <dbReference type="EMBL" id="ODV87726.1"/>
    </source>
</evidence>
<evidence type="ECO:0000313" key="14">
    <source>
        <dbReference type="Proteomes" id="UP000094801"/>
    </source>
</evidence>
<evidence type="ECO:0000256" key="1">
    <source>
        <dbReference type="ARBA" id="ARBA00001974"/>
    </source>
</evidence>
<evidence type="ECO:0000256" key="8">
    <source>
        <dbReference type="ARBA" id="ARBA00023033"/>
    </source>
</evidence>
<dbReference type="GO" id="GO:0034354">
    <property type="term" value="P:'de novo' NAD+ biosynthetic process from L-tryptophan"/>
    <property type="evidence" value="ECO:0007669"/>
    <property type="project" value="UniProtKB-UniRule"/>
</dbReference>
<comment type="cofactor">
    <cofactor evidence="1 11">
        <name>FAD</name>
        <dbReference type="ChEBI" id="CHEBI:57692"/>
    </cofactor>
</comment>
<evidence type="ECO:0000256" key="6">
    <source>
        <dbReference type="ARBA" id="ARBA00022857"/>
    </source>
</evidence>
<dbReference type="FunFam" id="3.50.50.60:FF:000129">
    <property type="entry name" value="Kynurenine 3-monooxygenase"/>
    <property type="match status" value="1"/>
</dbReference>
<comment type="function">
    <text evidence="11">Catalyzes the hydroxylation of L-kynurenine (L-Kyn) to form 3-hydroxy-L-kynurenine (L-3OHKyn). Required for synthesis of quinolinic acid.</text>
</comment>
<dbReference type="Pfam" id="PF01494">
    <property type="entry name" value="FAD_binding_3"/>
    <property type="match status" value="1"/>
</dbReference>
<dbReference type="OrthoDB" id="10053569at2759"/>
<dbReference type="InterPro" id="IPR002938">
    <property type="entry name" value="FAD-bd"/>
</dbReference>
<dbReference type="GO" id="GO:0019805">
    <property type="term" value="P:quinolinate biosynthetic process"/>
    <property type="evidence" value="ECO:0007669"/>
    <property type="project" value="UniProtKB-UniRule"/>
</dbReference>
<gene>
    <name evidence="11" type="primary">BNA4</name>
    <name evidence="13" type="ORF">CANARDRAFT_5040</name>
</gene>
<evidence type="ECO:0000256" key="2">
    <source>
        <dbReference type="ARBA" id="ARBA00022630"/>
    </source>
</evidence>
<comment type="catalytic activity">
    <reaction evidence="10 11">
        <text>L-kynurenine + NADPH + O2 + H(+) = 3-hydroxy-L-kynurenine + NADP(+) + H2O</text>
        <dbReference type="Rhea" id="RHEA:20545"/>
        <dbReference type="ChEBI" id="CHEBI:15377"/>
        <dbReference type="ChEBI" id="CHEBI:15378"/>
        <dbReference type="ChEBI" id="CHEBI:15379"/>
        <dbReference type="ChEBI" id="CHEBI:57783"/>
        <dbReference type="ChEBI" id="CHEBI:57959"/>
        <dbReference type="ChEBI" id="CHEBI:58125"/>
        <dbReference type="ChEBI" id="CHEBI:58349"/>
        <dbReference type="EC" id="1.14.13.9"/>
    </reaction>
</comment>
<reference evidence="14" key="1">
    <citation type="submission" date="2016-04" db="EMBL/GenBank/DDBJ databases">
        <title>Comparative genomics of biotechnologically important yeasts.</title>
        <authorList>
            <consortium name="DOE Joint Genome Institute"/>
            <person name="Riley R."/>
            <person name="Haridas S."/>
            <person name="Wolfe K.H."/>
            <person name="Lopes M.R."/>
            <person name="Hittinger C.T."/>
            <person name="Goker M."/>
            <person name="Salamov A."/>
            <person name="Wisecaver J."/>
            <person name="Long T.M."/>
            <person name="Aerts A.L."/>
            <person name="Barry K."/>
            <person name="Choi C."/>
            <person name="Clum A."/>
            <person name="Coughlan A.Y."/>
            <person name="Deshpande S."/>
            <person name="Douglass A.P."/>
            <person name="Hanson S.J."/>
            <person name="Klenk H.-P."/>
            <person name="Labutti K."/>
            <person name="Lapidus A."/>
            <person name="Lindquist E."/>
            <person name="Lipzen A."/>
            <person name="Meier-Kolthoff J.P."/>
            <person name="Ohm R.A."/>
            <person name="Otillar R.P."/>
            <person name="Pangilinan J."/>
            <person name="Peng Y."/>
            <person name="Rokas A."/>
            <person name="Rosa C.A."/>
            <person name="Scheuner C."/>
            <person name="Sibirny A.A."/>
            <person name="Slot J.C."/>
            <person name="Stielow J.B."/>
            <person name="Sun H."/>
            <person name="Kurtzman C.P."/>
            <person name="Blackwell M."/>
            <person name="Grigoriev I.V."/>
            <person name="Jeffries T.W."/>
        </authorList>
    </citation>
    <scope>NUCLEOTIDE SEQUENCE [LARGE SCALE GENOMIC DNA]</scope>
    <source>
        <strain evidence="14">NRRL YB-2248</strain>
    </source>
</reference>
<dbReference type="GO" id="GO:0070189">
    <property type="term" value="P:kynurenine metabolic process"/>
    <property type="evidence" value="ECO:0007669"/>
    <property type="project" value="TreeGrafter"/>
</dbReference>
<dbReference type="GO" id="GO:0005741">
    <property type="term" value="C:mitochondrial outer membrane"/>
    <property type="evidence" value="ECO:0007669"/>
    <property type="project" value="UniProtKB-SubCell"/>
</dbReference>
<organism evidence="13 14">
    <name type="scientific">[Candida] arabinofermentans NRRL YB-2248</name>
    <dbReference type="NCBI Taxonomy" id="983967"/>
    <lineage>
        <taxon>Eukaryota</taxon>
        <taxon>Fungi</taxon>
        <taxon>Dikarya</taxon>
        <taxon>Ascomycota</taxon>
        <taxon>Saccharomycotina</taxon>
        <taxon>Pichiomycetes</taxon>
        <taxon>Pichiales</taxon>
        <taxon>Pichiaceae</taxon>
        <taxon>Ogataea</taxon>
        <taxon>Ogataea/Candida clade</taxon>
    </lineage>
</organism>
<dbReference type="GO" id="GO:0043420">
    <property type="term" value="P:anthranilate metabolic process"/>
    <property type="evidence" value="ECO:0007669"/>
    <property type="project" value="UniProtKB-UniRule"/>
</dbReference>
<evidence type="ECO:0000256" key="4">
    <source>
        <dbReference type="ARBA" id="ARBA00022787"/>
    </source>
</evidence>
<keyword evidence="5 11" id="KW-0274">FAD</keyword>
<keyword evidence="11" id="KW-0472">Membrane</keyword>
<dbReference type="GO" id="GO:0006569">
    <property type="term" value="P:L-tryptophan catabolic process"/>
    <property type="evidence" value="ECO:0007669"/>
    <property type="project" value="UniProtKB-UniRule"/>
</dbReference>
<name>A0A1E4T7J0_9ASCO</name>
<dbReference type="GO" id="GO:0004502">
    <property type="term" value="F:kynurenine 3-monooxygenase activity"/>
    <property type="evidence" value="ECO:0007669"/>
    <property type="project" value="UniProtKB-UniRule"/>
</dbReference>
<evidence type="ECO:0000256" key="9">
    <source>
        <dbReference type="ARBA" id="ARBA00023128"/>
    </source>
</evidence>
<evidence type="ECO:0000256" key="10">
    <source>
        <dbReference type="ARBA" id="ARBA00047818"/>
    </source>
</evidence>
<feature type="domain" description="FAD-binding" evidence="12">
    <location>
        <begin position="4"/>
        <end position="363"/>
    </location>
</feature>
<dbReference type="InterPro" id="IPR036188">
    <property type="entry name" value="FAD/NAD-bd_sf"/>
</dbReference>
<dbReference type="EC" id="1.14.13.9" evidence="11"/>
<keyword evidence="3 11" id="KW-0662">Pyridine nucleotide biosynthesis</keyword>
<accession>A0A1E4T7J0</accession>
<keyword evidence="6 11" id="KW-0521">NADP</keyword>
<keyword evidence="2 11" id="KW-0285">Flavoprotein</keyword>
<keyword evidence="7 11" id="KW-0560">Oxidoreductase</keyword>
<dbReference type="Gene3D" id="3.50.50.60">
    <property type="entry name" value="FAD/NAD(P)-binding domain"/>
    <property type="match status" value="1"/>
</dbReference>
<keyword evidence="14" id="KW-1185">Reference proteome</keyword>
<dbReference type="Proteomes" id="UP000094801">
    <property type="component" value="Unassembled WGS sequence"/>
</dbReference>
<dbReference type="SUPFAM" id="SSF51905">
    <property type="entry name" value="FAD/NAD(P)-binding domain"/>
    <property type="match status" value="1"/>
</dbReference>
<evidence type="ECO:0000256" key="11">
    <source>
        <dbReference type="HAMAP-Rule" id="MF_03018"/>
    </source>
</evidence>
<comment type="subcellular location">
    <subcellularLocation>
        <location evidence="11">Mitochondrion outer membrane</location>
    </subcellularLocation>
</comment>
<evidence type="ECO:0000256" key="7">
    <source>
        <dbReference type="ARBA" id="ARBA00023002"/>
    </source>
</evidence>
<keyword evidence="8 11" id="KW-0503">Monooxygenase</keyword>
<comment type="pathway">
    <text evidence="11">Cofactor biosynthesis; NAD(+) biosynthesis; quinolinate from L-kynurenine: step 1/3.</text>
</comment>
<dbReference type="PANTHER" id="PTHR46028:SF2">
    <property type="entry name" value="KYNURENINE 3-MONOOXYGENASE"/>
    <property type="match status" value="1"/>
</dbReference>
<proteinExistence type="inferred from homology"/>
<dbReference type="UniPathway" id="UPA00253">
    <property type="reaction ID" value="UER00328"/>
</dbReference>
<dbReference type="PRINTS" id="PR00420">
    <property type="entry name" value="RNGMNOXGNASE"/>
</dbReference>
<dbReference type="GO" id="GO:0071949">
    <property type="term" value="F:FAD binding"/>
    <property type="evidence" value="ECO:0007669"/>
    <property type="project" value="InterPro"/>
</dbReference>